<protein>
    <submittedName>
        <fullName evidence="2">Uncharacterized protein</fullName>
    </submittedName>
</protein>
<feature type="compositionally biased region" description="Basic and acidic residues" evidence="1">
    <location>
        <begin position="87"/>
        <end position="113"/>
    </location>
</feature>
<feature type="compositionally biased region" description="Low complexity" evidence="1">
    <location>
        <begin position="23"/>
        <end position="36"/>
    </location>
</feature>
<evidence type="ECO:0000256" key="1">
    <source>
        <dbReference type="SAM" id="MobiDB-lite"/>
    </source>
</evidence>
<feature type="compositionally biased region" description="Low complexity" evidence="1">
    <location>
        <begin position="1"/>
        <end position="14"/>
    </location>
</feature>
<gene>
    <name evidence="2" type="ORF">AVDCRST_MAG46-389</name>
</gene>
<proteinExistence type="predicted"/>
<dbReference type="EMBL" id="CADCUD010000032">
    <property type="protein sequence ID" value="CAA9314392.1"/>
    <property type="molecule type" value="Genomic_DNA"/>
</dbReference>
<reference evidence="2" key="1">
    <citation type="submission" date="2020-02" db="EMBL/GenBank/DDBJ databases">
        <authorList>
            <person name="Meier V. D."/>
        </authorList>
    </citation>
    <scope>NUCLEOTIDE SEQUENCE</scope>
    <source>
        <strain evidence="2">AVDCRST_MAG46</strain>
    </source>
</reference>
<name>A0A6J4KSS7_9ACTN</name>
<dbReference type="AlphaFoldDB" id="A0A6J4KSS7"/>
<feature type="region of interest" description="Disordered" evidence="1">
    <location>
        <begin position="1"/>
        <end position="113"/>
    </location>
</feature>
<accession>A0A6J4KSS7</accession>
<evidence type="ECO:0000313" key="2">
    <source>
        <dbReference type="EMBL" id="CAA9314392.1"/>
    </source>
</evidence>
<sequence length="113" mass="11918">MALTSATATTASTAQWSSRNHVTASTSSARTGTATGHVTRPCASMPSNLASAVGASSPEVRRGQESRSVAVWADLALSHAQRTEPTSAERKSEMPTKNARKESEGFTAEERLR</sequence>
<organism evidence="2">
    <name type="scientific">uncultured Nocardioidaceae bacterium</name>
    <dbReference type="NCBI Taxonomy" id="253824"/>
    <lineage>
        <taxon>Bacteria</taxon>
        <taxon>Bacillati</taxon>
        <taxon>Actinomycetota</taxon>
        <taxon>Actinomycetes</taxon>
        <taxon>Propionibacteriales</taxon>
        <taxon>Nocardioidaceae</taxon>
        <taxon>environmental samples</taxon>
    </lineage>
</organism>